<evidence type="ECO:0000313" key="3">
    <source>
        <dbReference type="Proteomes" id="UP001465668"/>
    </source>
</evidence>
<accession>A0ABR2XVI1</accession>
<keyword evidence="3" id="KW-1185">Reference proteome</keyword>
<evidence type="ECO:0000313" key="2">
    <source>
        <dbReference type="EMBL" id="KAK9777826.1"/>
    </source>
</evidence>
<feature type="compositionally biased region" description="Low complexity" evidence="1">
    <location>
        <begin position="14"/>
        <end position="26"/>
    </location>
</feature>
<gene>
    <name evidence="2" type="ORF">SCAR479_05509</name>
</gene>
<reference evidence="2 3" key="1">
    <citation type="submission" date="2024-02" db="EMBL/GenBank/DDBJ databases">
        <title>First draft genome assembly of two strains of Seiridium cardinale.</title>
        <authorList>
            <person name="Emiliani G."/>
            <person name="Scali E."/>
        </authorList>
    </citation>
    <scope>NUCLEOTIDE SEQUENCE [LARGE SCALE GENOMIC DNA]</scope>
    <source>
        <strain evidence="2 3">BM-138-000479</strain>
    </source>
</reference>
<sequence length="239" mass="26364">MGCVHSQPLPIPDSSSETGSSTSSMTQGLEHSEQQDSGGSFSDSSCTGSCYSTDSDPFLWRLDAEVRAFANADIAITNNNNDDVSITQYLDTAFLPRGHAISLDDHILSNVEHRRRLALSVYIISHAETGCWLRQIQIHGSSTSDGVLKRYPPTFRHGERCGCRWSDYGPGEATRPLGLMPTIGVPKKLSRFVESLVDEEMISENYAGLLEGKLFMDMLLPLELRFYRDSDSTEGSTMS</sequence>
<organism evidence="2 3">
    <name type="scientific">Seiridium cardinale</name>
    <dbReference type="NCBI Taxonomy" id="138064"/>
    <lineage>
        <taxon>Eukaryota</taxon>
        <taxon>Fungi</taxon>
        <taxon>Dikarya</taxon>
        <taxon>Ascomycota</taxon>
        <taxon>Pezizomycotina</taxon>
        <taxon>Sordariomycetes</taxon>
        <taxon>Xylariomycetidae</taxon>
        <taxon>Amphisphaeriales</taxon>
        <taxon>Sporocadaceae</taxon>
        <taxon>Seiridium</taxon>
    </lineage>
</organism>
<proteinExistence type="predicted"/>
<dbReference type="Proteomes" id="UP001465668">
    <property type="component" value="Unassembled WGS sequence"/>
</dbReference>
<comment type="caution">
    <text evidence="2">The sequence shown here is derived from an EMBL/GenBank/DDBJ whole genome shotgun (WGS) entry which is preliminary data.</text>
</comment>
<name>A0ABR2XVI1_9PEZI</name>
<dbReference type="EMBL" id="JARVKM010000019">
    <property type="protein sequence ID" value="KAK9777826.1"/>
    <property type="molecule type" value="Genomic_DNA"/>
</dbReference>
<feature type="region of interest" description="Disordered" evidence="1">
    <location>
        <begin position="1"/>
        <end position="44"/>
    </location>
</feature>
<protein>
    <submittedName>
        <fullName evidence="2">Uncharacterized protein</fullName>
    </submittedName>
</protein>
<evidence type="ECO:0000256" key="1">
    <source>
        <dbReference type="SAM" id="MobiDB-lite"/>
    </source>
</evidence>